<accession>S8CU47</accession>
<gene>
    <name evidence="2" type="ORF">M569_06373</name>
</gene>
<reference evidence="2 3" key="1">
    <citation type="journal article" date="2013" name="BMC Genomics">
        <title>The miniature genome of a carnivorous plant Genlisea aurea contains a low number of genes and short non-coding sequences.</title>
        <authorList>
            <person name="Leushkin E.V."/>
            <person name="Sutormin R.A."/>
            <person name="Nabieva E.R."/>
            <person name="Penin A.A."/>
            <person name="Kondrashov A.S."/>
            <person name="Logacheva M.D."/>
        </authorList>
    </citation>
    <scope>NUCLEOTIDE SEQUENCE [LARGE SCALE GENOMIC DNA]</scope>
</reference>
<evidence type="ECO:0000313" key="3">
    <source>
        <dbReference type="Proteomes" id="UP000015453"/>
    </source>
</evidence>
<protein>
    <submittedName>
        <fullName evidence="2">Uncharacterized protein</fullName>
    </submittedName>
</protein>
<sequence>MDCINDVMILQEKLQAKEDEIQRLKYQLQEEKNSSVVEEVQQIGGVAEVVDAADEENHPQS</sequence>
<keyword evidence="1" id="KW-0175">Coiled coil</keyword>
<dbReference type="Proteomes" id="UP000015453">
    <property type="component" value="Unassembled WGS sequence"/>
</dbReference>
<dbReference type="AlphaFoldDB" id="S8CU47"/>
<proteinExistence type="predicted"/>
<comment type="caution">
    <text evidence="2">The sequence shown here is derived from an EMBL/GenBank/DDBJ whole genome shotgun (WGS) entry which is preliminary data.</text>
</comment>
<feature type="coiled-coil region" evidence="1">
    <location>
        <begin position="7"/>
        <end position="34"/>
    </location>
</feature>
<organism evidence="2 3">
    <name type="scientific">Genlisea aurea</name>
    <dbReference type="NCBI Taxonomy" id="192259"/>
    <lineage>
        <taxon>Eukaryota</taxon>
        <taxon>Viridiplantae</taxon>
        <taxon>Streptophyta</taxon>
        <taxon>Embryophyta</taxon>
        <taxon>Tracheophyta</taxon>
        <taxon>Spermatophyta</taxon>
        <taxon>Magnoliopsida</taxon>
        <taxon>eudicotyledons</taxon>
        <taxon>Gunneridae</taxon>
        <taxon>Pentapetalae</taxon>
        <taxon>asterids</taxon>
        <taxon>lamiids</taxon>
        <taxon>Lamiales</taxon>
        <taxon>Lentibulariaceae</taxon>
        <taxon>Genlisea</taxon>
    </lineage>
</organism>
<name>S8CU47_9LAMI</name>
<keyword evidence="3" id="KW-1185">Reference proteome</keyword>
<evidence type="ECO:0000256" key="1">
    <source>
        <dbReference type="SAM" id="Coils"/>
    </source>
</evidence>
<evidence type="ECO:0000313" key="2">
    <source>
        <dbReference type="EMBL" id="EPS68396.1"/>
    </source>
</evidence>
<dbReference type="EMBL" id="AUSU01002634">
    <property type="protein sequence ID" value="EPS68396.1"/>
    <property type="molecule type" value="Genomic_DNA"/>
</dbReference>